<reference evidence="3" key="2">
    <citation type="submission" date="2023-05" db="EMBL/GenBank/DDBJ databases">
        <authorList>
            <consortium name="Lawrence Berkeley National Laboratory"/>
            <person name="Steindorff A."/>
            <person name="Hensen N."/>
            <person name="Bonometti L."/>
            <person name="Westerberg I."/>
            <person name="Brannstrom I.O."/>
            <person name="Guillou S."/>
            <person name="Cros-Aarteil S."/>
            <person name="Calhoun S."/>
            <person name="Haridas S."/>
            <person name="Kuo A."/>
            <person name="Mondo S."/>
            <person name="Pangilinan J."/>
            <person name="Riley R."/>
            <person name="Labutti K."/>
            <person name="Andreopoulos B."/>
            <person name="Lipzen A."/>
            <person name="Chen C."/>
            <person name="Yanf M."/>
            <person name="Daum C."/>
            <person name="Ng V."/>
            <person name="Clum A."/>
            <person name="Ohm R."/>
            <person name="Martin F."/>
            <person name="Silar P."/>
            <person name="Natvig D."/>
            <person name="Lalanne C."/>
            <person name="Gautier V."/>
            <person name="Ament-Velasquez S.L."/>
            <person name="Kruys A."/>
            <person name="Hutchinson M.I."/>
            <person name="Powell A.J."/>
            <person name="Barry K."/>
            <person name="Miller A.N."/>
            <person name="Grigoriev I.V."/>
            <person name="Debuchy R."/>
            <person name="Gladieux P."/>
            <person name="Thoren M.H."/>
            <person name="Johannesson H."/>
        </authorList>
    </citation>
    <scope>NUCLEOTIDE SEQUENCE</scope>
    <source>
        <strain evidence="3">PSN309</strain>
    </source>
</reference>
<dbReference type="Pfam" id="PF16486">
    <property type="entry name" value="ArgoN"/>
    <property type="match status" value="1"/>
</dbReference>
<dbReference type="CDD" id="cd04657">
    <property type="entry name" value="Piwi_ago-like"/>
    <property type="match status" value="1"/>
</dbReference>
<organism evidence="3 4">
    <name type="scientific">Podospora australis</name>
    <dbReference type="NCBI Taxonomy" id="1536484"/>
    <lineage>
        <taxon>Eukaryota</taxon>
        <taxon>Fungi</taxon>
        <taxon>Dikarya</taxon>
        <taxon>Ascomycota</taxon>
        <taxon>Pezizomycotina</taxon>
        <taxon>Sordariomycetes</taxon>
        <taxon>Sordariomycetidae</taxon>
        <taxon>Sordariales</taxon>
        <taxon>Podosporaceae</taxon>
        <taxon>Podospora</taxon>
    </lineage>
</organism>
<dbReference type="InterPro" id="IPR036085">
    <property type="entry name" value="PAZ_dom_sf"/>
</dbReference>
<dbReference type="InterPro" id="IPR032473">
    <property type="entry name" value="Argonaute_Mid_dom"/>
</dbReference>
<dbReference type="EMBL" id="MU864355">
    <property type="protein sequence ID" value="KAK4192212.1"/>
    <property type="molecule type" value="Genomic_DNA"/>
</dbReference>
<protein>
    <submittedName>
        <fullName evidence="3">Uncharacterized protein</fullName>
    </submittedName>
</protein>
<dbReference type="PROSITE" id="PS50822">
    <property type="entry name" value="PIWI"/>
    <property type="match status" value="1"/>
</dbReference>
<dbReference type="AlphaFoldDB" id="A0AAN6X4Z8"/>
<dbReference type="Pfam" id="PF02170">
    <property type="entry name" value="PAZ"/>
    <property type="match status" value="1"/>
</dbReference>
<dbReference type="InterPro" id="IPR012337">
    <property type="entry name" value="RNaseH-like_sf"/>
</dbReference>
<feature type="domain" description="Piwi" evidence="2">
    <location>
        <begin position="572"/>
        <end position="872"/>
    </location>
</feature>
<gene>
    <name evidence="3" type="ORF">QBC35DRAFT_552676</name>
</gene>
<dbReference type="SUPFAM" id="SSF101690">
    <property type="entry name" value="PAZ domain"/>
    <property type="match status" value="1"/>
</dbReference>
<dbReference type="CDD" id="cd02846">
    <property type="entry name" value="PAZ_argonaute_like"/>
    <property type="match status" value="1"/>
</dbReference>
<accession>A0AAN6X4Z8</accession>
<sequence length="934" mass="106816">MSSFRKEKKERIALDEDHVALDTRPGVSKRIDLPFEAFILEGKGVHPFAKRPPSGPSTATNIKVTVECKVTNPGGMSGVVYRKAWDSKTVKEELRDKFNKGPWIYDYRNLAWSTNNVEKKRITIDLGKEEGRTPGNERRIFFLTVTKTRQINLQALTQYLEGKMGWDNMVLESISFFDHVLREGPSKTMTLLKRTLFNAYSETHRLNNYTEAIKGIYSAIRLNSTISSTPKGSGLGVNVDVSNQTFFVGQAFEQLVRNMLATLNRDWANLDYDTMKRILEPVKVHSKDNTSFVWGQSEAFKALRRLNNLKFRVKHRGKTQDPKEYKVKRFMFDPAYGQGGANAKVVKFKVRTEKGDEGQVTTVFDYYATKYKTRLNHWQLPLLETNRAGMFPMEVCEVERFNPFPFKLDPSQTQEMIKFAVQRPPQRKIEILKMVQQLEWSKDRYLKHFGIRISEDMPMVEAKLIPNPVIQFGGKTLDPKMTGRWDLRGQKFVMPNTNQPLKSWAFVVVDGCVDKNAVETFSTLFTNTYKGHGGVVTVKPYITGFAKTFKHDLVIQEAYTQCGNHFKAIPQLLILILPDKTQYVYERFKKNGDCKLAVMTQMLQAQHVKKCQAQYCSNVCMKVNAKLGGQTSKIKGKIASQSAFFTQPTMMIGCDVGHGKTGEMDTSVAALTVSMDKDAAVYECGVQSNGRGVEIVQPANIHSILGPLIQKWKKKNGVPPKHVFYVRDGVSEGQYAHVIEWELEEMRRTFEEAIAFVPKITVIIATKRHHIRFFPEKGDKNGNPLPGTLVEKEVTHPFHYDFYLCSHVAIQGTARPVHYNVLHDEVGLKPEDLQRILYHQCYQYCRSTTPVSLHPAVYYAHLACERARAHHDEPTSKQVPEEVRYKILVRGNLAKHVDTITENPNDPVKKLMKIGAHAHRQDNVKWFTEAMWWV</sequence>
<proteinExistence type="predicted"/>
<dbReference type="Gene3D" id="2.170.260.10">
    <property type="entry name" value="paz domain"/>
    <property type="match status" value="1"/>
</dbReference>
<dbReference type="Pfam" id="PF16488">
    <property type="entry name" value="ArgoL2"/>
    <property type="match status" value="1"/>
</dbReference>
<reference evidence="3" key="1">
    <citation type="journal article" date="2023" name="Mol. Phylogenet. Evol.">
        <title>Genome-scale phylogeny and comparative genomics of the fungal order Sordariales.</title>
        <authorList>
            <person name="Hensen N."/>
            <person name="Bonometti L."/>
            <person name="Westerberg I."/>
            <person name="Brannstrom I.O."/>
            <person name="Guillou S."/>
            <person name="Cros-Aarteil S."/>
            <person name="Calhoun S."/>
            <person name="Haridas S."/>
            <person name="Kuo A."/>
            <person name="Mondo S."/>
            <person name="Pangilinan J."/>
            <person name="Riley R."/>
            <person name="LaButti K."/>
            <person name="Andreopoulos B."/>
            <person name="Lipzen A."/>
            <person name="Chen C."/>
            <person name="Yan M."/>
            <person name="Daum C."/>
            <person name="Ng V."/>
            <person name="Clum A."/>
            <person name="Steindorff A."/>
            <person name="Ohm R.A."/>
            <person name="Martin F."/>
            <person name="Silar P."/>
            <person name="Natvig D.O."/>
            <person name="Lalanne C."/>
            <person name="Gautier V."/>
            <person name="Ament-Velasquez S.L."/>
            <person name="Kruys A."/>
            <person name="Hutchinson M.I."/>
            <person name="Powell A.J."/>
            <person name="Barry K."/>
            <person name="Miller A.N."/>
            <person name="Grigoriev I.V."/>
            <person name="Debuchy R."/>
            <person name="Gladieux P."/>
            <person name="Hiltunen Thoren M."/>
            <person name="Johannesson H."/>
        </authorList>
    </citation>
    <scope>NUCLEOTIDE SEQUENCE</scope>
    <source>
        <strain evidence="3">PSN309</strain>
    </source>
</reference>
<dbReference type="Pfam" id="PF02171">
    <property type="entry name" value="Piwi"/>
    <property type="match status" value="1"/>
</dbReference>
<dbReference type="InterPro" id="IPR014811">
    <property type="entry name" value="ArgoL1"/>
</dbReference>
<dbReference type="GO" id="GO:0003723">
    <property type="term" value="F:RNA binding"/>
    <property type="evidence" value="ECO:0007669"/>
    <property type="project" value="InterPro"/>
</dbReference>
<dbReference type="InterPro" id="IPR036397">
    <property type="entry name" value="RNaseH_sf"/>
</dbReference>
<dbReference type="Proteomes" id="UP001302126">
    <property type="component" value="Unassembled WGS sequence"/>
</dbReference>
<keyword evidence="4" id="KW-1185">Reference proteome</keyword>
<dbReference type="InterPro" id="IPR045246">
    <property type="entry name" value="Piwi_ago-like"/>
</dbReference>
<dbReference type="InterPro" id="IPR003165">
    <property type="entry name" value="Piwi"/>
</dbReference>
<evidence type="ECO:0000259" key="1">
    <source>
        <dbReference type="PROSITE" id="PS50821"/>
    </source>
</evidence>
<dbReference type="PROSITE" id="PS50821">
    <property type="entry name" value="PAZ"/>
    <property type="match status" value="1"/>
</dbReference>
<dbReference type="Gene3D" id="3.40.50.2300">
    <property type="match status" value="1"/>
</dbReference>
<name>A0AAN6X4Z8_9PEZI</name>
<evidence type="ECO:0000313" key="4">
    <source>
        <dbReference type="Proteomes" id="UP001302126"/>
    </source>
</evidence>
<dbReference type="InterPro" id="IPR003100">
    <property type="entry name" value="PAZ_dom"/>
</dbReference>
<feature type="domain" description="PAZ" evidence="1">
    <location>
        <begin position="292"/>
        <end position="400"/>
    </location>
</feature>
<dbReference type="Pfam" id="PF16487">
    <property type="entry name" value="ArgoMid"/>
    <property type="match status" value="1"/>
</dbReference>
<dbReference type="PANTHER" id="PTHR22891">
    <property type="entry name" value="EUKARYOTIC TRANSLATION INITIATION FACTOR 2C"/>
    <property type="match status" value="1"/>
</dbReference>
<dbReference type="SUPFAM" id="SSF53098">
    <property type="entry name" value="Ribonuclease H-like"/>
    <property type="match status" value="1"/>
</dbReference>
<comment type="caution">
    <text evidence="3">The sequence shown here is derived from an EMBL/GenBank/DDBJ whole genome shotgun (WGS) entry which is preliminary data.</text>
</comment>
<dbReference type="Pfam" id="PF08699">
    <property type="entry name" value="ArgoL1"/>
    <property type="match status" value="1"/>
</dbReference>
<evidence type="ECO:0000259" key="2">
    <source>
        <dbReference type="PROSITE" id="PS50822"/>
    </source>
</evidence>
<dbReference type="InterPro" id="IPR032474">
    <property type="entry name" value="Argonaute_N"/>
</dbReference>
<evidence type="ECO:0000313" key="3">
    <source>
        <dbReference type="EMBL" id="KAK4192212.1"/>
    </source>
</evidence>
<dbReference type="InterPro" id="IPR032472">
    <property type="entry name" value="ArgoL2"/>
</dbReference>
<dbReference type="SMART" id="SM00950">
    <property type="entry name" value="Piwi"/>
    <property type="match status" value="1"/>
</dbReference>
<dbReference type="Gene3D" id="3.30.420.10">
    <property type="entry name" value="Ribonuclease H-like superfamily/Ribonuclease H"/>
    <property type="match status" value="1"/>
</dbReference>